<evidence type="ECO:0000313" key="1">
    <source>
        <dbReference type="EMBL" id="CAM75307.1"/>
    </source>
</evidence>
<dbReference type="EMBL" id="CU459003">
    <property type="protein sequence ID" value="CAM75307.1"/>
    <property type="molecule type" value="Genomic_DNA"/>
</dbReference>
<protein>
    <submittedName>
        <fullName evidence="1">Uncharacterized protein</fullName>
    </submittedName>
</protein>
<sequence>MVTMRIFTPLLGALALILALSLGTARAQGFLSAYEDLPLPPGMTEVAESGLSFDMPNGRIVEAFARGPLRATDIIAFYAATLPQLGWTRDSDRQYRREAEVLTLETQTEGRNVVVHFTIAPE</sequence>
<proteinExistence type="predicted"/>
<name>A4TXF0_9PROT</name>
<organism evidence="1">
    <name type="scientific">Magnetospirillum gryphiswaldense</name>
    <dbReference type="NCBI Taxonomy" id="55518"/>
    <lineage>
        <taxon>Bacteria</taxon>
        <taxon>Pseudomonadati</taxon>
        <taxon>Pseudomonadota</taxon>
        <taxon>Alphaproteobacteria</taxon>
        <taxon>Rhodospirillales</taxon>
        <taxon>Rhodospirillaceae</taxon>
        <taxon>Magnetospirillum</taxon>
    </lineage>
</organism>
<gene>
    <name evidence="1" type="ORF">MGR_1627</name>
</gene>
<reference evidence="1" key="1">
    <citation type="journal article" date="2007" name="J. Bacteriol.">
        <title>Comparative genome analysis of four magnetotactic bacteria reveals a complex set of group-specific genes implicated in magnetosome biomineralization and function.</title>
        <authorList>
            <person name="Richter M."/>
            <person name="Kube M."/>
            <person name="Bazylinski D.A."/>
            <person name="Lombardot T."/>
            <person name="Gloeckner F.O."/>
            <person name="Reinhardt R."/>
            <person name="Schueler D."/>
        </authorList>
    </citation>
    <scope>NUCLEOTIDE SEQUENCE</scope>
    <source>
        <strain evidence="1">MSR-1</strain>
    </source>
</reference>
<accession>A4TXF0</accession>
<dbReference type="AlphaFoldDB" id="A4TXF0"/>